<feature type="region of interest" description="Disordered" evidence="1">
    <location>
        <begin position="479"/>
        <end position="515"/>
    </location>
</feature>
<name>A0AAD5MTB1_PARTN</name>
<sequence>MEDIAVMLKKRLEISDALDREHGAMWLQLTKVQMTNSENSTTELFERQVKWQDEENSARCDALSDAEKSIENALQKTALIHGTANRGISVLCDAVTYTEGEVLAICNRVKAAKNKRDDAMASIMRKVTMQKSVLDGLGESVLMTNQHPSGMDKLSAMLSKLKIADDAKITSLKENIEGSTLQIKSKASAHDEVRCSIDSSKLQTKELYQALQETRTLLRFKETMLAESSAKLEKLKAKSLENSNKVVEERNYVREFCDRYDAFEKQLSELPGAVKIASEKLTHLCSYFSTKELDFTSYLSKQEEEIAAKKSNMSQEVLKLKGQVAQGQQDSGRLNCQLESLRKRIVQFDNYDERKDRDEIECQAILQERSDILDGLEPEIEKYSTEIAAMEAMEKDSTNAQSIGLMWNELDAYAEVKKEKKHALWAHSSGIEYKLTLAQHKIASIQEVYSKNKAELVDLVAKLKDVQAQINAFTTLRTPSKPVEAPTKASARKSQTAGRRLSGRQNDPDSDNDFSSCVREVVGLQSFSPATISFKERTKSESAAPQTSTKSTVPVDNNRNVTKAVQHTLDSSAKQLSFTEPRGSFKSSISERDDSVIFLSEKINTDESPAYGNMVTKRFPNDIFLKKSPSLDCNDSISAEVSTFNPTDDDQSIWSPVSPSYGSKQNDMDTTAETDLDQSVW</sequence>
<feature type="compositionally biased region" description="Polar residues" evidence="1">
    <location>
        <begin position="541"/>
        <end position="555"/>
    </location>
</feature>
<gene>
    <name evidence="2" type="ORF">KIN20_021905</name>
</gene>
<evidence type="ECO:0000256" key="1">
    <source>
        <dbReference type="SAM" id="MobiDB-lite"/>
    </source>
</evidence>
<protein>
    <submittedName>
        <fullName evidence="2">Uncharacterized protein</fullName>
    </submittedName>
</protein>
<evidence type="ECO:0000313" key="2">
    <source>
        <dbReference type="EMBL" id="KAJ1362378.1"/>
    </source>
</evidence>
<feature type="compositionally biased region" description="Polar residues" evidence="1">
    <location>
        <begin position="644"/>
        <end position="669"/>
    </location>
</feature>
<feature type="region of interest" description="Disordered" evidence="1">
    <location>
        <begin position="535"/>
        <end position="555"/>
    </location>
</feature>
<comment type="caution">
    <text evidence="2">The sequence shown here is derived from an EMBL/GenBank/DDBJ whole genome shotgun (WGS) entry which is preliminary data.</text>
</comment>
<proteinExistence type="predicted"/>
<dbReference type="Proteomes" id="UP001196413">
    <property type="component" value="Unassembled WGS sequence"/>
</dbReference>
<reference evidence="2" key="1">
    <citation type="submission" date="2021-06" db="EMBL/GenBank/DDBJ databases">
        <title>Parelaphostrongylus tenuis whole genome reference sequence.</title>
        <authorList>
            <person name="Garwood T.J."/>
            <person name="Larsen P.A."/>
            <person name="Fountain-Jones N.M."/>
            <person name="Garbe J.R."/>
            <person name="Macchietto M.G."/>
            <person name="Kania S.A."/>
            <person name="Gerhold R.W."/>
            <person name="Richards J.E."/>
            <person name="Wolf T.M."/>
        </authorList>
    </citation>
    <scope>NUCLEOTIDE SEQUENCE</scope>
    <source>
        <strain evidence="2">MNPRO001-30</strain>
        <tissue evidence="2">Meninges</tissue>
    </source>
</reference>
<evidence type="ECO:0000313" key="3">
    <source>
        <dbReference type="Proteomes" id="UP001196413"/>
    </source>
</evidence>
<dbReference type="EMBL" id="JAHQIW010004429">
    <property type="protein sequence ID" value="KAJ1362378.1"/>
    <property type="molecule type" value="Genomic_DNA"/>
</dbReference>
<dbReference type="AlphaFoldDB" id="A0AAD5MTB1"/>
<accession>A0AAD5MTB1</accession>
<keyword evidence="3" id="KW-1185">Reference proteome</keyword>
<feature type="compositionally biased region" description="Acidic residues" evidence="1">
    <location>
        <begin position="670"/>
        <end position="681"/>
    </location>
</feature>
<organism evidence="2 3">
    <name type="scientific">Parelaphostrongylus tenuis</name>
    <name type="common">Meningeal worm</name>
    <dbReference type="NCBI Taxonomy" id="148309"/>
    <lineage>
        <taxon>Eukaryota</taxon>
        <taxon>Metazoa</taxon>
        <taxon>Ecdysozoa</taxon>
        <taxon>Nematoda</taxon>
        <taxon>Chromadorea</taxon>
        <taxon>Rhabditida</taxon>
        <taxon>Rhabditina</taxon>
        <taxon>Rhabditomorpha</taxon>
        <taxon>Strongyloidea</taxon>
        <taxon>Metastrongylidae</taxon>
        <taxon>Parelaphostrongylus</taxon>
    </lineage>
</organism>
<feature type="region of interest" description="Disordered" evidence="1">
    <location>
        <begin position="644"/>
        <end position="681"/>
    </location>
</feature>